<dbReference type="EMBL" id="MQVX01000001">
    <property type="protein sequence ID" value="PQJ15997.1"/>
    <property type="molecule type" value="Genomic_DNA"/>
</dbReference>
<dbReference type="OrthoDB" id="679547at2"/>
<protein>
    <recommendedName>
        <fullName evidence="3">Macroglobulin domain-containing protein</fullName>
    </recommendedName>
</protein>
<name>A0A2S7T908_9FLAO</name>
<sequence length="732" mass="82670">MYTRLAPKVLFLLFTLFSFGLYSQGQLQLHLNKTVFTPGEQVWFTTYLFDEFEAPIQGEALVQVHLLNKEGGILKTGVFPLRQGSGFGNLLLDESWKNDYVFLAAQVLQNEEAAPLRDMVRLRLLTNPLSKEKPLGSEERFLWTPENGSVIAGQQNTLLFQLLRSPESQDDRRLDFYEDNQLLISDIKGTWQEMGHLTYYHDPAKSYKFLLVGAGKSPAYFPVIPAEKGSVGIRINNLETEEVLIELNSLTKDKNGELEVWFKGQSQLSRLDADPNKEVFRLPKASLPEGVIQLRYVVAGQTRGQNWFVNQWSKKAQPIQLKEASFEADSIRLVASAKTLSEGLRLSATVMTKESYDLSYQRDHSLKNQLGQVFPADYIPSFSKLPSRKKNAQIDQWVKLRASLIKALEAEMDPTTLLTGVPFKGQVQGLQSTEVKQVLIQSRNGVFALAPVGTDKRFSATLTPQSQDTLFATPLDARGKALVKSGCNIWMEPLSVPTYEEDWKKWIATYSLEEEPQEISFWPDNQIALDEVVVTSKAKAPVAFQIDALTEGRIITAEDEKNYPTLASYLRKLGFGVRVYEGRVIAMSRGGGPGKATGPVPVPVIVDGLPSDGTDIFQMSLSQIQSITYDSNRRQFISLWVKKSRRQPKTCTCLPEWGISAVDSFERYLPFYNPSYLQQFGTLLWEPQLPLEEEKELVLQFPKLDTQEYVLLIRGLDQKNKLIDLYIPISLP</sequence>
<reference evidence="2" key="1">
    <citation type="submission" date="2016-11" db="EMBL/GenBank/DDBJ databases">
        <title>Trade-off between light-utilization and light-protection in marine flavobacteria.</title>
        <authorList>
            <person name="Kumagai Y."/>
            <person name="Yoshizawa S."/>
            <person name="Kogure K."/>
        </authorList>
    </citation>
    <scope>NUCLEOTIDE SEQUENCE [LARGE SCALE GENOMIC DNA]</scope>
    <source>
        <strain evidence="2">SG-18</strain>
    </source>
</reference>
<keyword evidence="2" id="KW-1185">Reference proteome</keyword>
<proteinExistence type="predicted"/>
<dbReference type="RefSeq" id="WP_105001668.1">
    <property type="nucleotide sequence ID" value="NZ_MQVX01000001.1"/>
</dbReference>
<evidence type="ECO:0008006" key="3">
    <source>
        <dbReference type="Google" id="ProtNLM"/>
    </source>
</evidence>
<comment type="caution">
    <text evidence="1">The sequence shown here is derived from an EMBL/GenBank/DDBJ whole genome shotgun (WGS) entry which is preliminary data.</text>
</comment>
<evidence type="ECO:0000313" key="1">
    <source>
        <dbReference type="EMBL" id="PQJ15997.1"/>
    </source>
</evidence>
<accession>A0A2S7T908</accession>
<organism evidence="1 2">
    <name type="scientific">Aureicoccus marinus</name>
    <dbReference type="NCBI Taxonomy" id="754435"/>
    <lineage>
        <taxon>Bacteria</taxon>
        <taxon>Pseudomonadati</taxon>
        <taxon>Bacteroidota</taxon>
        <taxon>Flavobacteriia</taxon>
        <taxon>Flavobacteriales</taxon>
        <taxon>Flavobacteriaceae</taxon>
        <taxon>Aureicoccus</taxon>
    </lineage>
</organism>
<gene>
    <name evidence="1" type="ORF">BST99_09915</name>
</gene>
<dbReference type="Proteomes" id="UP000239366">
    <property type="component" value="Unassembled WGS sequence"/>
</dbReference>
<evidence type="ECO:0000313" key="2">
    <source>
        <dbReference type="Proteomes" id="UP000239366"/>
    </source>
</evidence>
<dbReference type="AlphaFoldDB" id="A0A2S7T908"/>